<organism evidence="2 3">
    <name type="scientific">Macrosiphum euphorbiae</name>
    <name type="common">potato aphid</name>
    <dbReference type="NCBI Taxonomy" id="13131"/>
    <lineage>
        <taxon>Eukaryota</taxon>
        <taxon>Metazoa</taxon>
        <taxon>Ecdysozoa</taxon>
        <taxon>Arthropoda</taxon>
        <taxon>Hexapoda</taxon>
        <taxon>Insecta</taxon>
        <taxon>Pterygota</taxon>
        <taxon>Neoptera</taxon>
        <taxon>Paraneoptera</taxon>
        <taxon>Hemiptera</taxon>
        <taxon>Sternorrhyncha</taxon>
        <taxon>Aphidomorpha</taxon>
        <taxon>Aphidoidea</taxon>
        <taxon>Aphididae</taxon>
        <taxon>Macrosiphini</taxon>
        <taxon>Macrosiphum</taxon>
    </lineage>
</organism>
<feature type="compositionally biased region" description="Polar residues" evidence="1">
    <location>
        <begin position="53"/>
        <end position="63"/>
    </location>
</feature>
<feature type="region of interest" description="Disordered" evidence="1">
    <location>
        <begin position="48"/>
        <end position="70"/>
    </location>
</feature>
<name>A0AAV0W7L3_9HEMI</name>
<evidence type="ECO:0000313" key="3">
    <source>
        <dbReference type="Proteomes" id="UP001160148"/>
    </source>
</evidence>
<proteinExistence type="predicted"/>
<dbReference type="AlphaFoldDB" id="A0AAV0W7L3"/>
<protein>
    <submittedName>
        <fullName evidence="2">Uncharacterized protein</fullName>
    </submittedName>
</protein>
<evidence type="ECO:0000313" key="2">
    <source>
        <dbReference type="EMBL" id="CAI6351747.1"/>
    </source>
</evidence>
<comment type="caution">
    <text evidence="2">The sequence shown here is derived from an EMBL/GenBank/DDBJ whole genome shotgun (WGS) entry which is preliminary data.</text>
</comment>
<evidence type="ECO:0000256" key="1">
    <source>
        <dbReference type="SAM" id="MobiDB-lite"/>
    </source>
</evidence>
<keyword evidence="3" id="KW-1185">Reference proteome</keyword>
<reference evidence="2 3" key="1">
    <citation type="submission" date="2023-01" db="EMBL/GenBank/DDBJ databases">
        <authorList>
            <person name="Whitehead M."/>
        </authorList>
    </citation>
    <scope>NUCLEOTIDE SEQUENCE [LARGE SCALE GENOMIC DNA]</scope>
</reference>
<dbReference type="EMBL" id="CARXXK010000001">
    <property type="protein sequence ID" value="CAI6351747.1"/>
    <property type="molecule type" value="Genomic_DNA"/>
</dbReference>
<accession>A0AAV0W7L3</accession>
<dbReference type="Proteomes" id="UP001160148">
    <property type="component" value="Unassembled WGS sequence"/>
</dbReference>
<gene>
    <name evidence="2" type="ORF">MEUPH1_LOCUS8067</name>
</gene>
<sequence length="70" mass="8047">MTRFHRECLSKKLFDGAEARNHSDGWISVRQPKDKGELTLRGLSPHKLDFQSRRNPSTPSNRCAYSKVFG</sequence>